<dbReference type="GO" id="GO:0007031">
    <property type="term" value="P:peroxisome organization"/>
    <property type="evidence" value="ECO:0007669"/>
    <property type="project" value="UniProtKB-KW"/>
</dbReference>
<dbReference type="GO" id="GO:0048646">
    <property type="term" value="P:anatomical structure formation involved in morphogenesis"/>
    <property type="evidence" value="ECO:0007669"/>
    <property type="project" value="UniProtKB-ARBA"/>
</dbReference>
<evidence type="ECO:0000313" key="14">
    <source>
        <dbReference type="Proteomes" id="UP000008062"/>
    </source>
</evidence>
<proteinExistence type="inferred from homology"/>
<evidence type="ECO:0000256" key="5">
    <source>
        <dbReference type="ARBA" id="ARBA00022554"/>
    </source>
</evidence>
<dbReference type="KEGG" id="ztr:MYCGRDRAFT_108219"/>
<accession>F9X4L7</accession>
<dbReference type="Pfam" id="PF02991">
    <property type="entry name" value="ATG8"/>
    <property type="match status" value="1"/>
</dbReference>
<dbReference type="RefSeq" id="XP_003855091.1">
    <property type="nucleotide sequence ID" value="XM_003855043.1"/>
</dbReference>
<dbReference type="OrthoDB" id="2021143at2759"/>
<feature type="compositionally biased region" description="Polar residues" evidence="12">
    <location>
        <begin position="201"/>
        <end position="212"/>
    </location>
</feature>
<dbReference type="EMBL" id="CM001197">
    <property type="protein sequence ID" value="EGP90067.1"/>
    <property type="molecule type" value="Genomic_DNA"/>
</dbReference>
<dbReference type="InterPro" id="IPR004241">
    <property type="entry name" value="Atg8-like"/>
</dbReference>
<evidence type="ECO:0000256" key="8">
    <source>
        <dbReference type="ARBA" id="ARBA00023288"/>
    </source>
</evidence>
<keyword evidence="6" id="KW-0072">Autophagy</keyword>
<keyword evidence="8 10" id="KW-0449">Lipoprotein</keyword>
<keyword evidence="11" id="KW-0576">Peroxisome</keyword>
<feature type="lipid moiety-binding region" description="Phosphatidylserine amidated glycine; alternate" evidence="10">
    <location>
        <position position="548"/>
    </location>
</feature>
<evidence type="ECO:0000256" key="10">
    <source>
        <dbReference type="PIRSR" id="PIRSR604241-50"/>
    </source>
</evidence>
<evidence type="ECO:0000313" key="13">
    <source>
        <dbReference type="EMBL" id="EGP90067.1"/>
    </source>
</evidence>
<protein>
    <recommendedName>
        <fullName evidence="11">Peroxisomal membrane protein PEX16</fullName>
    </recommendedName>
</protein>
<dbReference type="GO" id="GO:0031410">
    <property type="term" value="C:cytoplasmic vesicle"/>
    <property type="evidence" value="ECO:0007669"/>
    <property type="project" value="UniProtKB-KW"/>
</dbReference>
<gene>
    <name evidence="13" type="ORF">MYCGRDRAFT_108219</name>
</gene>
<dbReference type="OMA" id="PTWQSTY"/>
<dbReference type="InterPro" id="IPR029071">
    <property type="entry name" value="Ubiquitin-like_domsf"/>
</dbReference>
<keyword evidence="11" id="KW-0962">Peroxisome biogenesis</keyword>
<evidence type="ECO:0000256" key="6">
    <source>
        <dbReference type="ARBA" id="ARBA00023006"/>
    </source>
</evidence>
<dbReference type="CDD" id="cd16128">
    <property type="entry name" value="Ubl_ATG8"/>
    <property type="match status" value="1"/>
</dbReference>
<evidence type="ECO:0000256" key="2">
    <source>
        <dbReference type="ARBA" id="ARBA00004592"/>
    </source>
</evidence>
<evidence type="ECO:0000256" key="9">
    <source>
        <dbReference type="ARBA" id="ARBA00023329"/>
    </source>
</evidence>
<evidence type="ECO:0000256" key="4">
    <source>
        <dbReference type="ARBA" id="ARBA00009505"/>
    </source>
</evidence>
<evidence type="ECO:0000256" key="1">
    <source>
        <dbReference type="ARBA" id="ARBA00004512"/>
    </source>
</evidence>
<dbReference type="Pfam" id="PF08610">
    <property type="entry name" value="Pex16"/>
    <property type="match status" value="1"/>
</dbReference>
<feature type="region of interest" description="Disordered" evidence="12">
    <location>
        <begin position="178"/>
        <end position="217"/>
    </location>
</feature>
<dbReference type="HOGENOM" id="CLU_036533_1_0_1"/>
<dbReference type="GO" id="GO:0000421">
    <property type="term" value="C:autophagosome membrane"/>
    <property type="evidence" value="ECO:0007669"/>
    <property type="project" value="UniProtKB-SubCell"/>
</dbReference>
<reference evidence="13 14" key="1">
    <citation type="journal article" date="2011" name="PLoS Genet.">
        <title>Finished genome of the fungal wheat pathogen Mycosphaerella graminicola reveals dispensome structure, chromosome plasticity, and stealth pathogenesis.</title>
        <authorList>
            <person name="Goodwin S.B."/>
            <person name="Ben M'barek S."/>
            <person name="Dhillon B."/>
            <person name="Wittenberg A.H.J."/>
            <person name="Crane C.F."/>
            <person name="Hane J.K."/>
            <person name="Foster A.J."/>
            <person name="Van der Lee T.A.J."/>
            <person name="Grimwood J."/>
            <person name="Aerts A."/>
            <person name="Antoniw J."/>
            <person name="Bailey A."/>
            <person name="Bluhm B."/>
            <person name="Bowler J."/>
            <person name="Bristow J."/>
            <person name="van der Burgt A."/>
            <person name="Canto-Canche B."/>
            <person name="Churchill A.C.L."/>
            <person name="Conde-Ferraez L."/>
            <person name="Cools H.J."/>
            <person name="Coutinho P.M."/>
            <person name="Csukai M."/>
            <person name="Dehal P."/>
            <person name="De Wit P."/>
            <person name="Donzelli B."/>
            <person name="van de Geest H.C."/>
            <person name="van Ham R.C.H.J."/>
            <person name="Hammond-Kosack K.E."/>
            <person name="Henrissat B."/>
            <person name="Kilian A."/>
            <person name="Kobayashi A.K."/>
            <person name="Koopmann E."/>
            <person name="Kourmpetis Y."/>
            <person name="Kuzniar A."/>
            <person name="Lindquist E."/>
            <person name="Lombard V."/>
            <person name="Maliepaard C."/>
            <person name="Martins N."/>
            <person name="Mehrabi R."/>
            <person name="Nap J.P.H."/>
            <person name="Ponomarenko A."/>
            <person name="Rudd J.J."/>
            <person name="Salamov A."/>
            <person name="Schmutz J."/>
            <person name="Schouten H.J."/>
            <person name="Shapiro H."/>
            <person name="Stergiopoulos I."/>
            <person name="Torriani S.F.F."/>
            <person name="Tu H."/>
            <person name="de Vries R.P."/>
            <person name="Waalwijk C."/>
            <person name="Ware S.B."/>
            <person name="Wiebenga A."/>
            <person name="Zwiers L.-H."/>
            <person name="Oliver R.P."/>
            <person name="Grigoriev I.V."/>
            <person name="Kema G.H.J."/>
        </authorList>
    </citation>
    <scope>NUCLEOTIDE SEQUENCE [LARGE SCALE GENOMIC DNA]</scope>
    <source>
        <strain evidence="14">CBS 115943 / IPO323</strain>
    </source>
</reference>
<dbReference type="PANTHER" id="PTHR13299:SF0">
    <property type="entry name" value="PEROXISOMAL MEMBRANE PROTEIN PEX16"/>
    <property type="match status" value="1"/>
</dbReference>
<dbReference type="eggNOG" id="KOG4546">
    <property type="taxonomic scope" value="Eukaryota"/>
</dbReference>
<dbReference type="eggNOG" id="KOG1654">
    <property type="taxonomic scope" value="Eukaryota"/>
</dbReference>
<keyword evidence="5" id="KW-0926">Vacuole</keyword>
<name>F9X4L7_ZYMTI</name>
<evidence type="ECO:0000256" key="11">
    <source>
        <dbReference type="RuleBase" id="RU365003"/>
    </source>
</evidence>
<sequence>MEKIRQAAAHTKVVVKMPTKWIGMYSDFITKNAGAVGQVEGALRSITYLVPGGLKMSDISTEGLNSGVQLLSLYHDNLLSKALAHSLRSTPRHQSPHNRYTRFYCQKSSTYRRTATTLQVIQYTELLLEMMSKKDGEKSRWRVVVLLEAMKAVCRLILMRLTNSRPLLTPPLPEREVVVEEKETPEEESIASPPSERSDGSEQWTMPRTSLTLPPLPNPDDISSYLLSKVLTADDIKPPKALVHQTAGLGELAEVMFIIRPVIYAAAMAYWAQRSDGRGKADWRPWLLGLSIEYGARQLAKKDLENRRPGGARGLTQLEREEMKKRGWSLAWWGMRGAFYENVTRGMILGFAGKLKNKPLLDMIGNFVEDYEFLWDQYYFPTATFTAALTDSDLPPSPLLLPPTHQPTTSTNITSIKRGSQPHITSTTHIANMRSKFKDEHPFEKRKAEAERIRQKYADRIPVICEKVEKSDIATIDKKKYLVPADLTVGQFVYVIRKRIKLSPEKAIFIFVDEVLPPTAALMSSIYEEHKDEDGFLYITYSGENTFGEAV</sequence>
<evidence type="ECO:0000256" key="12">
    <source>
        <dbReference type="SAM" id="MobiDB-lite"/>
    </source>
</evidence>
<keyword evidence="7" id="KW-0472">Membrane</keyword>
<dbReference type="STRING" id="336722.F9X4L7"/>
<dbReference type="Proteomes" id="UP000008062">
    <property type="component" value="Chromosome 2"/>
</dbReference>
<comment type="similarity">
    <text evidence="4 11">Belongs to the peroxin-16 family.</text>
</comment>
<keyword evidence="14" id="KW-1185">Reference proteome</keyword>
<comment type="subcellular location">
    <subcellularLocation>
        <location evidence="1">Cytoplasmic vesicle</location>
        <location evidence="1">Autophagosome membrane</location>
        <topology evidence="1">Lipid-anchor</topology>
    </subcellularLocation>
    <subcellularLocation>
        <location evidence="11">Peroxisome membrane</location>
    </subcellularLocation>
    <subcellularLocation>
        <location evidence="2">Vacuole membrane</location>
        <topology evidence="2">Lipid-anchor</topology>
    </subcellularLocation>
</comment>
<organism evidence="13 14">
    <name type="scientific">Zymoseptoria tritici (strain CBS 115943 / IPO323)</name>
    <name type="common">Speckled leaf blotch fungus</name>
    <name type="synonym">Septoria tritici</name>
    <dbReference type="NCBI Taxonomy" id="336722"/>
    <lineage>
        <taxon>Eukaryota</taxon>
        <taxon>Fungi</taxon>
        <taxon>Dikarya</taxon>
        <taxon>Ascomycota</taxon>
        <taxon>Pezizomycotina</taxon>
        <taxon>Dothideomycetes</taxon>
        <taxon>Dothideomycetidae</taxon>
        <taxon>Mycosphaerellales</taxon>
        <taxon>Mycosphaerellaceae</taxon>
        <taxon>Zymoseptoria</taxon>
    </lineage>
</organism>
<comment type="similarity">
    <text evidence="3">Belongs to the ATG8 family.</text>
</comment>
<dbReference type="PANTHER" id="PTHR13299">
    <property type="entry name" value="PEROXISOMAL MEMBRANE PROTEIN PEX16"/>
    <property type="match status" value="1"/>
</dbReference>
<evidence type="ECO:0000256" key="3">
    <source>
        <dbReference type="ARBA" id="ARBA00007293"/>
    </source>
</evidence>
<dbReference type="GeneID" id="13400941"/>
<dbReference type="SUPFAM" id="SSF54236">
    <property type="entry name" value="Ubiquitin-like"/>
    <property type="match status" value="1"/>
</dbReference>
<dbReference type="InterPro" id="IPR013919">
    <property type="entry name" value="Pex16"/>
</dbReference>
<dbReference type="GO" id="GO:0006914">
    <property type="term" value="P:autophagy"/>
    <property type="evidence" value="ECO:0007669"/>
    <property type="project" value="UniProtKB-KW"/>
</dbReference>
<keyword evidence="9" id="KW-0968">Cytoplasmic vesicle</keyword>
<dbReference type="InParanoid" id="F9X4L7"/>
<dbReference type="Gene3D" id="3.10.20.90">
    <property type="entry name" value="Phosphatidylinositol 3-kinase Catalytic Subunit, Chain A, domain 1"/>
    <property type="match status" value="1"/>
</dbReference>
<dbReference type="FunFam" id="3.10.20.90:FF:000010">
    <property type="entry name" value="Autophagy-related protein"/>
    <property type="match status" value="1"/>
</dbReference>
<evidence type="ECO:0000256" key="7">
    <source>
        <dbReference type="ARBA" id="ARBA00023136"/>
    </source>
</evidence>
<dbReference type="GO" id="GO:0005778">
    <property type="term" value="C:peroxisomal membrane"/>
    <property type="evidence" value="ECO:0007669"/>
    <property type="project" value="UniProtKB-SubCell"/>
</dbReference>
<dbReference type="AlphaFoldDB" id="F9X4L7"/>